<dbReference type="PANTHER" id="PTHR33169:SF14">
    <property type="entry name" value="TRANSCRIPTIONAL REGULATOR RV3488"/>
    <property type="match status" value="1"/>
</dbReference>
<dbReference type="InterPro" id="IPR052509">
    <property type="entry name" value="Metal_resp_DNA-bind_regulator"/>
</dbReference>
<dbReference type="RefSeq" id="WP_094355593.1">
    <property type="nucleotide sequence ID" value="NZ_NMVK01000003.1"/>
</dbReference>
<dbReference type="Proteomes" id="UP000215896">
    <property type="component" value="Unassembled WGS sequence"/>
</dbReference>
<dbReference type="PANTHER" id="PTHR33169">
    <property type="entry name" value="PADR-FAMILY TRANSCRIPTIONAL REGULATOR"/>
    <property type="match status" value="1"/>
</dbReference>
<dbReference type="OrthoDB" id="122286at2"/>
<accession>A0A4R6LLI2</accession>
<dbReference type="InterPro" id="IPR036388">
    <property type="entry name" value="WH-like_DNA-bd_sf"/>
</dbReference>
<proteinExistence type="predicted"/>
<gene>
    <name evidence="2" type="ORF">CGZ94_14320</name>
</gene>
<sequence length="115" mass="12737">MTARSNDGSADLSQLRKGVLELAVLALLRRRPHYGGELAEALADSEGLAASAGTLYPLLTRLRTAGWVDTSWQESPSGPPRKYYTLTRAGRQQLARLERSWATLVRSVDELLEER</sequence>
<reference evidence="2 3" key="1">
    <citation type="submission" date="2017-07" db="EMBL/GenBank/DDBJ databases">
        <title>Draft whole genome sequences of clinical Proprionibacteriaceae strains.</title>
        <authorList>
            <person name="Bernier A.-M."/>
            <person name="Bernard K."/>
            <person name="Domingo M.-C."/>
        </authorList>
    </citation>
    <scope>NUCLEOTIDE SEQUENCE [LARGE SCALE GENOMIC DNA]</scope>
    <source>
        <strain evidence="2 3">NML 030167</strain>
    </source>
</reference>
<dbReference type="InterPro" id="IPR036390">
    <property type="entry name" value="WH_DNA-bd_sf"/>
</dbReference>
<dbReference type="InterPro" id="IPR005149">
    <property type="entry name" value="Tscrpt_reg_PadR_N"/>
</dbReference>
<dbReference type="Pfam" id="PF03551">
    <property type="entry name" value="PadR"/>
    <property type="match status" value="1"/>
</dbReference>
<dbReference type="Gene3D" id="1.10.10.10">
    <property type="entry name" value="Winged helix-like DNA-binding domain superfamily/Winged helix DNA-binding domain"/>
    <property type="match status" value="1"/>
</dbReference>
<name>A0A255G7T4_9ACTN</name>
<evidence type="ECO:0000259" key="1">
    <source>
        <dbReference type="Pfam" id="PF03551"/>
    </source>
</evidence>
<protein>
    <submittedName>
        <fullName evidence="2">PadR family transcriptional regulator</fullName>
    </submittedName>
</protein>
<evidence type="ECO:0000313" key="2">
    <source>
        <dbReference type="EMBL" id="OYO11601.1"/>
    </source>
</evidence>
<dbReference type="EMBL" id="NMVO01000015">
    <property type="protein sequence ID" value="OYO11601.1"/>
    <property type="molecule type" value="Genomic_DNA"/>
</dbReference>
<accession>A0A255G7T4</accession>
<dbReference type="SUPFAM" id="SSF46785">
    <property type="entry name" value="Winged helix' DNA-binding domain"/>
    <property type="match status" value="1"/>
</dbReference>
<feature type="domain" description="Transcription regulator PadR N-terminal" evidence="1">
    <location>
        <begin position="24"/>
        <end position="95"/>
    </location>
</feature>
<evidence type="ECO:0000313" key="3">
    <source>
        <dbReference type="Proteomes" id="UP000215896"/>
    </source>
</evidence>
<keyword evidence="3" id="KW-1185">Reference proteome</keyword>
<organism evidence="2 3">
    <name type="scientific">Enemella evansiae</name>
    <dbReference type="NCBI Taxonomy" id="2016499"/>
    <lineage>
        <taxon>Bacteria</taxon>
        <taxon>Bacillati</taxon>
        <taxon>Actinomycetota</taxon>
        <taxon>Actinomycetes</taxon>
        <taxon>Propionibacteriales</taxon>
        <taxon>Propionibacteriaceae</taxon>
        <taxon>Enemella</taxon>
    </lineage>
</organism>
<comment type="caution">
    <text evidence="2">The sequence shown here is derived from an EMBL/GenBank/DDBJ whole genome shotgun (WGS) entry which is preliminary data.</text>
</comment>
<dbReference type="AlphaFoldDB" id="A0A255G7T4"/>